<reference evidence="11" key="1">
    <citation type="submission" date="2018-09" db="EMBL/GenBank/DDBJ databases">
        <authorList>
            <person name="Livingstone P.G."/>
            <person name="Whitworth D.E."/>
        </authorList>
    </citation>
    <scope>NUCLEOTIDE SEQUENCE [LARGE SCALE GENOMIC DNA]</scope>
    <source>
        <strain evidence="11">AB047A</strain>
    </source>
</reference>
<accession>A0A3A8QX29</accession>
<feature type="domain" description="NERD" evidence="9">
    <location>
        <begin position="13"/>
        <end position="124"/>
    </location>
</feature>
<dbReference type="RefSeq" id="WP_121768977.1">
    <property type="nucleotide sequence ID" value="NZ_RAWM01000005.1"/>
</dbReference>
<dbReference type="GO" id="GO:0004674">
    <property type="term" value="F:protein serine/threonine kinase activity"/>
    <property type="evidence" value="ECO:0007669"/>
    <property type="project" value="UniProtKB-KW"/>
</dbReference>
<name>A0A3A8QX29_9BACT</name>
<dbReference type="InterPro" id="IPR017441">
    <property type="entry name" value="Protein_kinase_ATP_BS"/>
</dbReference>
<evidence type="ECO:0000259" key="8">
    <source>
        <dbReference type="PROSITE" id="PS50011"/>
    </source>
</evidence>
<dbReference type="EMBL" id="RAWM01000005">
    <property type="protein sequence ID" value="RKH73127.1"/>
    <property type="molecule type" value="Genomic_DNA"/>
</dbReference>
<dbReference type="Gene3D" id="1.10.510.10">
    <property type="entry name" value="Transferase(Phosphotransferase) domain 1"/>
    <property type="match status" value="2"/>
</dbReference>
<evidence type="ECO:0000259" key="9">
    <source>
        <dbReference type="PROSITE" id="PS50965"/>
    </source>
</evidence>
<gene>
    <name evidence="10" type="ORF">D7X96_03500</name>
</gene>
<dbReference type="Pfam" id="PF00069">
    <property type="entry name" value="Pkinase"/>
    <property type="match status" value="2"/>
</dbReference>
<dbReference type="NCBIfam" id="NF047741">
    <property type="entry name" value="antiphage_MADS6"/>
    <property type="match status" value="1"/>
</dbReference>
<sequence length="1381" mass="154104">MARLIHTPTGGGLVGDFERRVLDALLKELPDAFVVAPNFQLKQKAHDALEYDFVVVAPHAVYVAEAKEWYGRITGDDSEWLLNQKPKKCPLWLVNTKCKVLKTELGPVGNQVHVAPLLVVPDGTQNLLGGSWAPHVRSLSGAVAFLQDRARLPRSGDIRSYHEAIVSAMQGKWGARQRGLRRSVGSYEILETVFRDERTAEYLARRTLIEGDATRYRIRTWRLDQGQPADAVARQKALIQRPTEAVARIGPHLNLLRILQFDFLEEDNEFFEVTEWSEFGTLHGYLENQERDQLTLRERLEIAEGVAAALEAVHAHQVVHRNVCPETILLGFDRKPRLIDFDRAYLKGRQTVFAATVGQRRNPAYVPPELDDTTDYDFDTASDMYSFGVLLHRLLTDRVPFANANEARAAQGRTSASFPPVRGDVDARLRELMQGLLRVDDFKARPSATEALAVLRDALGLTTGGKSAATPSQPPPVQPFDKGSVLDGVWRIDEKLGSGAFSKVFKVFNLDHQRTYAMKVLTHQENADLALDEFRNIKGVLPEHSNLARIEWMARLAPPNDVPYVLYEYIDGETLEAYCDGRKRLAWSDIQRIGTELLDGLEAMHGRQVLHRDIKPANILLQLPTHRVKLIDFNISASIGSAKGAAGTPRYWAPDRGQPEWRPDADLFSLGVVLYELVTHRHPFPHDRPETGAPADPRSVAPELPLSEELARFLVRAVQPKAQNRFATAAQMREALARISAMYAPAGPPSVVPGRFPGLKVSPEEVAVPNRNPYVRRLLTLYSQARRTNAGTRGLDEIARLTYVTTKLDTELAPAIVSGGFRLVVVTGNAGDGKTAFLQRVEQLFAEAGARPESLLSGNGSRWSHHGVEYETNYDGSQDEGIRSNDDVLAHFFAPFAGATLSGLSGTHARLIAINEGRLLDFLAHGAEAPRFAGLRRFVHAALEGAASSARALLVNLNLRAVAAGGEQSLVERQLQTMLRPELWAPCEGCAHRERCPIRHNVDTLRDAASGVTTRARVRRLFEVVHLRRRSHVTMRDLRSALSWMLLRDHDCEDVERMLGRQDARLPEALAWLYYPNAFAEPEAATASSVAPSGGERAVDRLVRQLREVDVGRVESPLLDRRLDRDPSSAVPWMTYEARSAHGGDVMASLGQHAPAVGDDVALPTLLAARRRLLAMRRRWAYFERRDEGWARMLPYRSAGLLEELLAGSDDGRQEDLRGELRDRVVDAISLAEGVRSADLRRRFLALKVTRVKDAALRSYRLFPRESFRVEVTRLPSLGRYLEYAPDAVELVAGSGRDGARLRISLDLFEMLELIRDGYRPTSADLQGLFVNLLIFRNELLTTTFDRVLVTENDATFYEIAAQGRSDGIRLSLARHTEEGV</sequence>
<dbReference type="CDD" id="cd14014">
    <property type="entry name" value="STKc_PknB_like"/>
    <property type="match status" value="1"/>
</dbReference>
<keyword evidence="6 7" id="KW-0067">ATP-binding</keyword>
<keyword evidence="5" id="KW-0418">Kinase</keyword>
<organism evidence="10 11">
    <name type="scientific">Corallococcus interemptor</name>
    <dbReference type="NCBI Taxonomy" id="2316720"/>
    <lineage>
        <taxon>Bacteria</taxon>
        <taxon>Pseudomonadati</taxon>
        <taxon>Myxococcota</taxon>
        <taxon>Myxococcia</taxon>
        <taxon>Myxococcales</taxon>
        <taxon>Cystobacterineae</taxon>
        <taxon>Myxococcaceae</taxon>
        <taxon>Corallococcus</taxon>
    </lineage>
</organism>
<dbReference type="PANTHER" id="PTHR43671">
    <property type="entry name" value="SERINE/THREONINE-PROTEIN KINASE NEK"/>
    <property type="match status" value="1"/>
</dbReference>
<keyword evidence="4 7" id="KW-0547">Nucleotide-binding</keyword>
<evidence type="ECO:0000256" key="4">
    <source>
        <dbReference type="ARBA" id="ARBA00022741"/>
    </source>
</evidence>
<dbReference type="InterPro" id="IPR011528">
    <property type="entry name" value="NERD"/>
</dbReference>
<comment type="similarity">
    <text evidence="1">Belongs to the protein kinase superfamily. NEK Ser/Thr protein kinase family. NIMA subfamily.</text>
</comment>
<dbReference type="PROSITE" id="PS50965">
    <property type="entry name" value="NERD"/>
    <property type="match status" value="1"/>
</dbReference>
<dbReference type="InterPro" id="IPR000719">
    <property type="entry name" value="Prot_kinase_dom"/>
</dbReference>
<evidence type="ECO:0000256" key="7">
    <source>
        <dbReference type="PROSITE-ProRule" id="PRU10141"/>
    </source>
</evidence>
<evidence type="ECO:0000313" key="11">
    <source>
        <dbReference type="Proteomes" id="UP000282656"/>
    </source>
</evidence>
<proteinExistence type="inferred from homology"/>
<evidence type="ECO:0000256" key="5">
    <source>
        <dbReference type="ARBA" id="ARBA00022777"/>
    </source>
</evidence>
<comment type="caution">
    <text evidence="10">The sequence shown here is derived from an EMBL/GenBank/DDBJ whole genome shotgun (WGS) entry which is preliminary data.</text>
</comment>
<feature type="binding site" evidence="7">
    <location>
        <position position="519"/>
    </location>
    <ligand>
        <name>ATP</name>
        <dbReference type="ChEBI" id="CHEBI:30616"/>
    </ligand>
</feature>
<evidence type="ECO:0000256" key="3">
    <source>
        <dbReference type="ARBA" id="ARBA00022679"/>
    </source>
</evidence>
<protein>
    <recommendedName>
        <fullName evidence="2">non-specific serine/threonine protein kinase</fullName>
        <ecNumber evidence="2">2.7.11.1</ecNumber>
    </recommendedName>
</protein>
<keyword evidence="11" id="KW-1185">Reference proteome</keyword>
<dbReference type="PANTHER" id="PTHR43671:SF13">
    <property type="entry name" value="SERINE_THREONINE-PROTEIN KINASE NEK2"/>
    <property type="match status" value="1"/>
</dbReference>
<evidence type="ECO:0000256" key="1">
    <source>
        <dbReference type="ARBA" id="ARBA00010886"/>
    </source>
</evidence>
<dbReference type="GO" id="GO:0005524">
    <property type="term" value="F:ATP binding"/>
    <property type="evidence" value="ECO:0007669"/>
    <property type="project" value="UniProtKB-UniRule"/>
</dbReference>
<dbReference type="Pfam" id="PF08378">
    <property type="entry name" value="NERD"/>
    <property type="match status" value="1"/>
</dbReference>
<evidence type="ECO:0000256" key="2">
    <source>
        <dbReference type="ARBA" id="ARBA00012513"/>
    </source>
</evidence>
<dbReference type="SMART" id="SM00220">
    <property type="entry name" value="S_TKc"/>
    <property type="match status" value="2"/>
</dbReference>
<dbReference type="EC" id="2.7.11.1" evidence="2"/>
<dbReference type="OrthoDB" id="9779541at2"/>
<dbReference type="InterPro" id="IPR011009">
    <property type="entry name" value="Kinase-like_dom_sf"/>
</dbReference>
<feature type="domain" description="Protein kinase" evidence="8">
    <location>
        <begin position="187"/>
        <end position="459"/>
    </location>
</feature>
<evidence type="ECO:0000256" key="6">
    <source>
        <dbReference type="ARBA" id="ARBA00022840"/>
    </source>
</evidence>
<dbReference type="PROSITE" id="PS00108">
    <property type="entry name" value="PROTEIN_KINASE_ST"/>
    <property type="match status" value="1"/>
</dbReference>
<dbReference type="SUPFAM" id="SSF56112">
    <property type="entry name" value="Protein kinase-like (PK-like)"/>
    <property type="match status" value="2"/>
</dbReference>
<dbReference type="InterPro" id="IPR008271">
    <property type="entry name" value="Ser/Thr_kinase_AS"/>
</dbReference>
<keyword evidence="3" id="KW-0808">Transferase</keyword>
<dbReference type="PROSITE" id="PS00107">
    <property type="entry name" value="PROTEIN_KINASE_ATP"/>
    <property type="match status" value="1"/>
</dbReference>
<dbReference type="PROSITE" id="PS50011">
    <property type="entry name" value="PROTEIN_KINASE_DOM"/>
    <property type="match status" value="2"/>
</dbReference>
<dbReference type="Proteomes" id="UP000282656">
    <property type="component" value="Unassembled WGS sequence"/>
</dbReference>
<feature type="domain" description="Protein kinase" evidence="8">
    <location>
        <begin position="490"/>
        <end position="737"/>
    </location>
</feature>
<dbReference type="InterPro" id="IPR050660">
    <property type="entry name" value="NEK_Ser/Thr_kinase"/>
</dbReference>
<evidence type="ECO:0000313" key="10">
    <source>
        <dbReference type="EMBL" id="RKH73127.1"/>
    </source>
</evidence>